<name>A0A7V8T096_9BACT</name>
<evidence type="ECO:0000256" key="4">
    <source>
        <dbReference type="ARBA" id="ARBA00022917"/>
    </source>
</evidence>
<evidence type="ECO:0000256" key="2">
    <source>
        <dbReference type="ARBA" id="ARBA00016956"/>
    </source>
</evidence>
<evidence type="ECO:0000313" key="8">
    <source>
        <dbReference type="Proteomes" id="UP000567293"/>
    </source>
</evidence>
<dbReference type="CDD" id="cd14275">
    <property type="entry name" value="UBA_EF-Ts"/>
    <property type="match status" value="1"/>
</dbReference>
<dbReference type="GO" id="GO:0003746">
    <property type="term" value="F:translation elongation factor activity"/>
    <property type="evidence" value="ECO:0007669"/>
    <property type="project" value="UniProtKB-UniRule"/>
</dbReference>
<keyword evidence="3 5" id="KW-0251">Elongation factor</keyword>
<dbReference type="HAMAP" id="MF_00050">
    <property type="entry name" value="EF_Ts"/>
    <property type="match status" value="1"/>
</dbReference>
<organism evidence="7 8">
    <name type="scientific">Candidatus Acidiferrum panamense</name>
    <dbReference type="NCBI Taxonomy" id="2741543"/>
    <lineage>
        <taxon>Bacteria</taxon>
        <taxon>Pseudomonadati</taxon>
        <taxon>Acidobacteriota</taxon>
        <taxon>Terriglobia</taxon>
        <taxon>Candidatus Acidiferrales</taxon>
        <taxon>Candidatus Acidiferrum</taxon>
    </lineage>
</organism>
<dbReference type="SUPFAM" id="SSF54713">
    <property type="entry name" value="Elongation factor Ts (EF-Ts), dimerisation domain"/>
    <property type="match status" value="1"/>
</dbReference>
<sequence length="220" mass="24141">MSTQQSAVQIPAQLVKELRERTNAGFSDCRAALVEANGDIEKAISVLRKKGQAAAAKKATREASEGLVGSYIHAGGKIGVIVELNCESDFVARTEAFQQLSHDIAMHIAALDPRYVRREEVTLDMLEKEREIYRAQALASGKPEQVVEKIVTGKMEKFYEENCLYEQHYIKDESVTIGEMISQAIAKLGENISIRRFVRFKVGEVSGGPSASPEAAPAKS</sequence>
<dbReference type="EMBL" id="JACDQQ010002925">
    <property type="protein sequence ID" value="MBA0089310.1"/>
    <property type="molecule type" value="Genomic_DNA"/>
</dbReference>
<keyword evidence="8" id="KW-1185">Reference proteome</keyword>
<dbReference type="Gene3D" id="3.30.479.20">
    <property type="entry name" value="Elongation factor Ts, dimerisation domain"/>
    <property type="match status" value="1"/>
</dbReference>
<gene>
    <name evidence="5 7" type="primary">tsf</name>
    <name evidence="7" type="ORF">HRJ53_30330</name>
</gene>
<dbReference type="FunFam" id="1.10.8.10:FF:000001">
    <property type="entry name" value="Elongation factor Ts"/>
    <property type="match status" value="1"/>
</dbReference>
<comment type="caution">
    <text evidence="7">The sequence shown here is derived from an EMBL/GenBank/DDBJ whole genome shotgun (WGS) entry which is preliminary data.</text>
</comment>
<comment type="subcellular location">
    <subcellularLocation>
        <location evidence="5">Cytoplasm</location>
    </subcellularLocation>
</comment>
<evidence type="ECO:0000256" key="3">
    <source>
        <dbReference type="ARBA" id="ARBA00022768"/>
    </source>
</evidence>
<evidence type="ECO:0000313" key="7">
    <source>
        <dbReference type="EMBL" id="MBA0089310.1"/>
    </source>
</evidence>
<reference evidence="7" key="1">
    <citation type="submission" date="2020-06" db="EMBL/GenBank/DDBJ databases">
        <title>Legume-microbial interactions unlock mineral nutrients during tropical forest succession.</title>
        <authorList>
            <person name="Epihov D.Z."/>
        </authorList>
    </citation>
    <scope>NUCLEOTIDE SEQUENCE [LARGE SCALE GENOMIC DNA]</scope>
    <source>
        <strain evidence="7">Pan2503</strain>
    </source>
</reference>
<keyword evidence="4 5" id="KW-0648">Protein biosynthesis</keyword>
<keyword evidence="5" id="KW-0963">Cytoplasm</keyword>
<comment type="similarity">
    <text evidence="1 5">Belongs to the EF-Ts family.</text>
</comment>
<dbReference type="Gene3D" id="1.10.286.20">
    <property type="match status" value="1"/>
</dbReference>
<accession>A0A7V8T096</accession>
<dbReference type="Gene3D" id="1.10.8.10">
    <property type="entry name" value="DNA helicase RuvA subunit, C-terminal domain"/>
    <property type="match status" value="1"/>
</dbReference>
<dbReference type="AlphaFoldDB" id="A0A7V8T096"/>
<dbReference type="SUPFAM" id="SSF46934">
    <property type="entry name" value="UBA-like"/>
    <property type="match status" value="1"/>
</dbReference>
<dbReference type="PANTHER" id="PTHR11741:SF0">
    <property type="entry name" value="ELONGATION FACTOR TS, MITOCHONDRIAL"/>
    <property type="match status" value="1"/>
</dbReference>
<proteinExistence type="inferred from homology"/>
<dbReference type="GO" id="GO:0005737">
    <property type="term" value="C:cytoplasm"/>
    <property type="evidence" value="ECO:0007669"/>
    <property type="project" value="UniProtKB-SubCell"/>
</dbReference>
<dbReference type="Proteomes" id="UP000567293">
    <property type="component" value="Unassembled WGS sequence"/>
</dbReference>
<feature type="region of interest" description="Involved in Mg(2+) ion dislocation from EF-Tu" evidence="5">
    <location>
        <begin position="88"/>
        <end position="91"/>
    </location>
</feature>
<dbReference type="Pfam" id="PF00889">
    <property type="entry name" value="EF_TS"/>
    <property type="match status" value="1"/>
</dbReference>
<evidence type="ECO:0000256" key="5">
    <source>
        <dbReference type="HAMAP-Rule" id="MF_00050"/>
    </source>
</evidence>
<dbReference type="InterPro" id="IPR014039">
    <property type="entry name" value="Transl_elong_EFTs/EF1B_dimer"/>
</dbReference>
<dbReference type="NCBIfam" id="TIGR00116">
    <property type="entry name" value="tsf"/>
    <property type="match status" value="2"/>
</dbReference>
<dbReference type="PANTHER" id="PTHR11741">
    <property type="entry name" value="ELONGATION FACTOR TS"/>
    <property type="match status" value="1"/>
</dbReference>
<comment type="function">
    <text evidence="5">Associates with the EF-Tu.GDP complex and induces the exchange of GDP to GTP. It remains bound to the aminoacyl-tRNA.EF-Tu.GTP complex up to the GTP hydrolysis stage on the ribosome.</text>
</comment>
<feature type="domain" description="Translation elongation factor EFTs/EF1B dimerisation" evidence="6">
    <location>
        <begin position="57"/>
        <end position="204"/>
    </location>
</feature>
<protein>
    <recommendedName>
        <fullName evidence="2 5">Elongation factor Ts</fullName>
        <shortName evidence="5">EF-Ts</shortName>
    </recommendedName>
</protein>
<dbReference type="InterPro" id="IPR009060">
    <property type="entry name" value="UBA-like_sf"/>
</dbReference>
<evidence type="ECO:0000259" key="6">
    <source>
        <dbReference type="Pfam" id="PF00889"/>
    </source>
</evidence>
<dbReference type="InterPro" id="IPR036402">
    <property type="entry name" value="EF-Ts_dimer_sf"/>
</dbReference>
<dbReference type="FunFam" id="1.10.286.20:FF:000001">
    <property type="entry name" value="Elongation factor Ts"/>
    <property type="match status" value="1"/>
</dbReference>
<evidence type="ECO:0000256" key="1">
    <source>
        <dbReference type="ARBA" id="ARBA00005532"/>
    </source>
</evidence>
<dbReference type="InterPro" id="IPR001816">
    <property type="entry name" value="Transl_elong_EFTs/EF1B"/>
</dbReference>